<proteinExistence type="predicted"/>
<keyword evidence="2" id="KW-0413">Isomerase</keyword>
<evidence type="ECO:0000313" key="2">
    <source>
        <dbReference type="EMBL" id="ADB53419.1"/>
    </source>
</evidence>
<dbReference type="SUPFAM" id="SSF51658">
    <property type="entry name" value="Xylose isomerase-like"/>
    <property type="match status" value="1"/>
</dbReference>
<evidence type="ECO:0000259" key="1">
    <source>
        <dbReference type="Pfam" id="PF01261"/>
    </source>
</evidence>
<dbReference type="AlphaFoldDB" id="D3FCC4"/>
<dbReference type="KEGG" id="cwo:Cwoe_5008"/>
<keyword evidence="3" id="KW-1185">Reference proteome</keyword>
<dbReference type="OrthoDB" id="104997at2"/>
<dbReference type="eggNOG" id="COG1082">
    <property type="taxonomic scope" value="Bacteria"/>
</dbReference>
<name>D3FCC4_CONWI</name>
<dbReference type="InterPro" id="IPR036237">
    <property type="entry name" value="Xyl_isomerase-like_sf"/>
</dbReference>
<dbReference type="STRING" id="469383.Cwoe_5008"/>
<gene>
    <name evidence="2" type="ordered locus">Cwoe_5008</name>
</gene>
<sequence>MEMTTDGGLACGLVLCGPDQLVENLAPIAAAGYAGVELHPPHLDAYAADPAAGAAARDAIAAAGLAIACANVNVLRDSEFPDTTFARLDAALALGAPRVFALMGNAQGGTWEEALRRFRAVCDRAGEHGAQVVLHHHAGTPVTGAASIERFLDEVDRPNAGLLFDTAHWALYEDDLAGAYARLGGRVDYVHAKDLAAPGRELMDGRPGDTLEGVRDLVPSYADVGAGVLDLAGFARVLSDGGYGGWTTIEMETLRHASFAEQAAFNAAAWRALAPAGEEATT</sequence>
<dbReference type="Proteomes" id="UP000008229">
    <property type="component" value="Chromosome"/>
</dbReference>
<reference evidence="3" key="2">
    <citation type="submission" date="2010-01" db="EMBL/GenBank/DDBJ databases">
        <title>The complete genome of Conexibacter woesei DSM 14684.</title>
        <authorList>
            <consortium name="US DOE Joint Genome Institute (JGI-PGF)"/>
            <person name="Lucas S."/>
            <person name="Copeland A."/>
            <person name="Lapidus A."/>
            <person name="Glavina del Rio T."/>
            <person name="Dalin E."/>
            <person name="Tice H."/>
            <person name="Bruce D."/>
            <person name="Goodwin L."/>
            <person name="Pitluck S."/>
            <person name="Kyrpides N."/>
            <person name="Mavromatis K."/>
            <person name="Ivanova N."/>
            <person name="Mikhailova N."/>
            <person name="Chertkov O."/>
            <person name="Brettin T."/>
            <person name="Detter J.C."/>
            <person name="Han C."/>
            <person name="Larimer F."/>
            <person name="Land M."/>
            <person name="Hauser L."/>
            <person name="Markowitz V."/>
            <person name="Cheng J.-F."/>
            <person name="Hugenholtz P."/>
            <person name="Woyke T."/>
            <person name="Wu D."/>
            <person name="Pukall R."/>
            <person name="Steenblock K."/>
            <person name="Schneider S."/>
            <person name="Klenk H.-P."/>
            <person name="Eisen J.A."/>
        </authorList>
    </citation>
    <scope>NUCLEOTIDE SEQUENCE [LARGE SCALE GENOMIC DNA]</scope>
    <source>
        <strain evidence="3">DSM 14684 / CIP 108061 / JCM 11494 / NBRC 100937 / ID131577</strain>
    </source>
</reference>
<dbReference type="RefSeq" id="WP_012936470.1">
    <property type="nucleotide sequence ID" value="NC_013739.1"/>
</dbReference>
<dbReference type="InterPro" id="IPR013022">
    <property type="entry name" value="Xyl_isomerase-like_TIM-brl"/>
</dbReference>
<feature type="domain" description="Xylose isomerase-like TIM barrel" evidence="1">
    <location>
        <begin position="27"/>
        <end position="259"/>
    </location>
</feature>
<dbReference type="HOGENOM" id="CLU_059523_0_0_11"/>
<dbReference type="InterPro" id="IPR050312">
    <property type="entry name" value="IolE/XylAMocC-like"/>
</dbReference>
<evidence type="ECO:0000313" key="3">
    <source>
        <dbReference type="Proteomes" id="UP000008229"/>
    </source>
</evidence>
<dbReference type="EMBL" id="CP001854">
    <property type="protein sequence ID" value="ADB53419.1"/>
    <property type="molecule type" value="Genomic_DNA"/>
</dbReference>
<protein>
    <submittedName>
        <fullName evidence="2">Xylose isomerase domain protein TIM barrel</fullName>
    </submittedName>
</protein>
<dbReference type="Gene3D" id="3.20.20.150">
    <property type="entry name" value="Divalent-metal-dependent TIM barrel enzymes"/>
    <property type="match status" value="1"/>
</dbReference>
<organism evidence="2 3">
    <name type="scientific">Conexibacter woesei (strain DSM 14684 / CCUG 47730 / CIP 108061 / JCM 11494 / NBRC 100937 / ID131577)</name>
    <dbReference type="NCBI Taxonomy" id="469383"/>
    <lineage>
        <taxon>Bacteria</taxon>
        <taxon>Bacillati</taxon>
        <taxon>Actinomycetota</taxon>
        <taxon>Thermoleophilia</taxon>
        <taxon>Solirubrobacterales</taxon>
        <taxon>Conexibacteraceae</taxon>
        <taxon>Conexibacter</taxon>
    </lineage>
</organism>
<dbReference type="PANTHER" id="PTHR12110:SF41">
    <property type="entry name" value="INOSOSE DEHYDRATASE"/>
    <property type="match status" value="1"/>
</dbReference>
<accession>D3FCC4</accession>
<dbReference type="PANTHER" id="PTHR12110">
    <property type="entry name" value="HYDROXYPYRUVATE ISOMERASE"/>
    <property type="match status" value="1"/>
</dbReference>
<dbReference type="Pfam" id="PF01261">
    <property type="entry name" value="AP_endonuc_2"/>
    <property type="match status" value="1"/>
</dbReference>
<reference evidence="2 3" key="1">
    <citation type="journal article" date="2010" name="Stand. Genomic Sci.">
        <title>Complete genome sequence of Conexibacter woesei type strain (ID131577).</title>
        <authorList>
            <person name="Pukall R."/>
            <person name="Lapidus A."/>
            <person name="Glavina Del Rio T."/>
            <person name="Copeland A."/>
            <person name="Tice H."/>
            <person name="Cheng J.-F."/>
            <person name="Lucas S."/>
            <person name="Chen F."/>
            <person name="Nolan M."/>
            <person name="Bruce D."/>
            <person name="Goodwin L."/>
            <person name="Pitluck S."/>
            <person name="Mavromatis K."/>
            <person name="Ivanova N."/>
            <person name="Ovchinnikova G."/>
            <person name="Pati A."/>
            <person name="Chen A."/>
            <person name="Palaniappan K."/>
            <person name="Land M."/>
            <person name="Hauser L."/>
            <person name="Chang Y.-J."/>
            <person name="Jeffries C.D."/>
            <person name="Chain P."/>
            <person name="Meincke L."/>
            <person name="Sims D."/>
            <person name="Brettin T."/>
            <person name="Detter J.C."/>
            <person name="Rohde M."/>
            <person name="Goeker M."/>
            <person name="Bristow J."/>
            <person name="Eisen J.A."/>
            <person name="Markowitz V."/>
            <person name="Kyrpides N.C."/>
            <person name="Klenk H.-P."/>
            <person name="Hugenholtz P."/>
        </authorList>
    </citation>
    <scope>NUCLEOTIDE SEQUENCE [LARGE SCALE GENOMIC DNA]</scope>
    <source>
        <strain evidence="3">DSM 14684 / CIP 108061 / JCM 11494 / NBRC 100937 / ID131577</strain>
    </source>
</reference>
<dbReference type="GO" id="GO:0016853">
    <property type="term" value="F:isomerase activity"/>
    <property type="evidence" value="ECO:0007669"/>
    <property type="project" value="UniProtKB-KW"/>
</dbReference>